<evidence type="ECO:0000313" key="5">
    <source>
        <dbReference type="EMBL" id="APO77161.1"/>
    </source>
</evidence>
<evidence type="ECO:0000256" key="2">
    <source>
        <dbReference type="ARBA" id="ARBA00008520"/>
    </source>
</evidence>
<geneLocation type="plasmid" evidence="6">
    <name>prsp8c3a</name>
</geneLocation>
<evidence type="ECO:0000256" key="4">
    <source>
        <dbReference type="SAM" id="SignalP"/>
    </source>
</evidence>
<sequence>MTRTGSASRSICIAMAAAFATVTTWADIAVGQDKPFAGARLSVLMVGHPTTDAVRKALPDFTAATGIDVDLEVVPEADSVPKMMLEFSAGSGRYDVVEASSIHVKGFVDADYIVPLDDLATRYGEFYDKADFVPGYLTPNTVDGKLYGLPLFGESSFLMYRKDLFEQYGIAVPKTFDEIEAAAKTVKEKSNGRIVGITMRGQQGIQGVYIWASYLWGMGGSFLTDDGKSALDTPEAATALDKFAHVLREYGPVGVANMGWEENRLLFQQGKAAMTLDATVNGAFNEDPSVSTVVGKVGYAPVPVQTDSPKGGSSSLAVFGLNIASASQQQEAAWLFISWATSKKQQINSLDTDPNSGVTSVAAMNSPAFDKRYGAFKKAMLASLAGGNPQYIPTVPRANEIVNNTGIAVSKVLAGTASAADALKEANELNNAALTR</sequence>
<protein>
    <submittedName>
        <fullName evidence="5">Sugar ABC transporter substrate-binding protein</fullName>
    </submittedName>
</protein>
<organism evidence="5 6">
    <name type="scientific">Rhizobium etli 8C-3</name>
    <dbReference type="NCBI Taxonomy" id="538025"/>
    <lineage>
        <taxon>Bacteria</taxon>
        <taxon>Pseudomonadati</taxon>
        <taxon>Pseudomonadota</taxon>
        <taxon>Alphaproteobacteria</taxon>
        <taxon>Hyphomicrobiales</taxon>
        <taxon>Rhizobiaceae</taxon>
        <taxon>Rhizobium/Agrobacterium group</taxon>
        <taxon>Rhizobium</taxon>
    </lineage>
</organism>
<dbReference type="Proteomes" id="UP000185109">
    <property type="component" value="Plasmid pRsp8C3a"/>
</dbReference>
<accession>A0A1L5PAG2</accession>
<dbReference type="InterPro" id="IPR050490">
    <property type="entry name" value="Bact_solute-bd_prot1"/>
</dbReference>
<dbReference type="Pfam" id="PF01547">
    <property type="entry name" value="SBP_bac_1"/>
    <property type="match status" value="1"/>
</dbReference>
<dbReference type="Gene3D" id="3.40.190.10">
    <property type="entry name" value="Periplasmic binding protein-like II"/>
    <property type="match status" value="2"/>
</dbReference>
<dbReference type="GO" id="GO:0042597">
    <property type="term" value="C:periplasmic space"/>
    <property type="evidence" value="ECO:0007669"/>
    <property type="project" value="UniProtKB-SubCell"/>
</dbReference>
<feature type="signal peptide" evidence="4">
    <location>
        <begin position="1"/>
        <end position="26"/>
    </location>
</feature>
<feature type="chain" id="PRO_5012679270" evidence="4">
    <location>
        <begin position="27"/>
        <end position="436"/>
    </location>
</feature>
<dbReference type="EMBL" id="CP017242">
    <property type="protein sequence ID" value="APO77161.1"/>
    <property type="molecule type" value="Genomic_DNA"/>
</dbReference>
<dbReference type="AlphaFoldDB" id="A0A1L5PAG2"/>
<keyword evidence="3" id="KW-0574">Periplasm</keyword>
<keyword evidence="4" id="KW-0732">Signal</keyword>
<dbReference type="CDD" id="cd13585">
    <property type="entry name" value="PBP2_TMBP_like"/>
    <property type="match status" value="1"/>
</dbReference>
<reference evidence="5 6" key="1">
    <citation type="submission" date="2016-09" db="EMBL/GenBank/DDBJ databases">
        <title>The complete genome sequences of Rhizobium gallicum, symbiovars gallicum and phaseoli, symbionts associated to common bean (Phaseolus vulgaris).</title>
        <authorList>
            <person name="Bustos P."/>
            <person name="Santamaria R.I."/>
            <person name="Perez-Carrascal O.M."/>
            <person name="Juarez S."/>
            <person name="Lozano L."/>
            <person name="Martinez-Flores I."/>
            <person name="Martinez-Romero E."/>
            <person name="Cevallos M."/>
            <person name="Romero D."/>
            <person name="Davila G."/>
            <person name="Gonzalez V."/>
        </authorList>
    </citation>
    <scope>NUCLEOTIDE SEQUENCE [LARGE SCALE GENOMIC DNA]</scope>
    <source>
        <strain evidence="5 6">8C-3</strain>
        <plasmid evidence="6">Plasmid prsp8c3a</plasmid>
    </source>
</reference>
<proteinExistence type="inferred from homology"/>
<evidence type="ECO:0000256" key="1">
    <source>
        <dbReference type="ARBA" id="ARBA00004418"/>
    </source>
</evidence>
<keyword evidence="5" id="KW-0614">Plasmid</keyword>
<comment type="similarity">
    <text evidence="2">Belongs to the bacterial solute-binding protein 1 family.</text>
</comment>
<dbReference type="RefSeq" id="WP_081377181.1">
    <property type="nucleotide sequence ID" value="NZ_CP017242.1"/>
</dbReference>
<dbReference type="PANTHER" id="PTHR43649">
    <property type="entry name" value="ARABINOSE-BINDING PROTEIN-RELATED"/>
    <property type="match status" value="1"/>
</dbReference>
<dbReference type="PANTHER" id="PTHR43649:SF12">
    <property type="entry name" value="DIACETYLCHITOBIOSE BINDING PROTEIN DASA"/>
    <property type="match status" value="1"/>
</dbReference>
<evidence type="ECO:0000256" key="3">
    <source>
        <dbReference type="ARBA" id="ARBA00022764"/>
    </source>
</evidence>
<gene>
    <name evidence="5" type="ORF">AM571_PA00278</name>
</gene>
<name>A0A1L5PAG2_RHIET</name>
<evidence type="ECO:0000313" key="6">
    <source>
        <dbReference type="Proteomes" id="UP000185109"/>
    </source>
</evidence>
<dbReference type="SUPFAM" id="SSF53850">
    <property type="entry name" value="Periplasmic binding protein-like II"/>
    <property type="match status" value="1"/>
</dbReference>
<dbReference type="InterPro" id="IPR006059">
    <property type="entry name" value="SBP"/>
</dbReference>
<comment type="subcellular location">
    <subcellularLocation>
        <location evidence="1">Periplasm</location>
    </subcellularLocation>
</comment>